<dbReference type="Pfam" id="PF00578">
    <property type="entry name" value="AhpC-TSA"/>
    <property type="match status" value="1"/>
</dbReference>
<evidence type="ECO:0000313" key="8">
    <source>
        <dbReference type="Proteomes" id="UP001500880"/>
    </source>
</evidence>
<dbReference type="InterPro" id="IPR013766">
    <property type="entry name" value="Thioredoxin_domain"/>
</dbReference>
<evidence type="ECO:0000256" key="3">
    <source>
        <dbReference type="ARBA" id="ARBA00022968"/>
    </source>
</evidence>
<evidence type="ECO:0000313" key="7">
    <source>
        <dbReference type="EMBL" id="GAA0481387.1"/>
    </source>
</evidence>
<dbReference type="CDD" id="cd02966">
    <property type="entry name" value="TlpA_like_family"/>
    <property type="match status" value="1"/>
</dbReference>
<name>A0ABN1APM8_9BACI</name>
<dbReference type="PANTHER" id="PTHR42852">
    <property type="entry name" value="THIOL:DISULFIDE INTERCHANGE PROTEIN DSBE"/>
    <property type="match status" value="1"/>
</dbReference>
<dbReference type="Gene3D" id="3.40.30.10">
    <property type="entry name" value="Glutaredoxin"/>
    <property type="match status" value="1"/>
</dbReference>
<keyword evidence="2" id="KW-0201">Cytochrome c-type biogenesis</keyword>
<organism evidence="7 8">
    <name type="scientific">Salinibacillus aidingensis</name>
    <dbReference type="NCBI Taxonomy" id="237684"/>
    <lineage>
        <taxon>Bacteria</taxon>
        <taxon>Bacillati</taxon>
        <taxon>Bacillota</taxon>
        <taxon>Bacilli</taxon>
        <taxon>Bacillales</taxon>
        <taxon>Bacillaceae</taxon>
        <taxon>Salinibacillus</taxon>
    </lineage>
</organism>
<dbReference type="PANTHER" id="PTHR42852:SF6">
    <property type="entry name" value="THIOL:DISULFIDE INTERCHANGE PROTEIN DSBE"/>
    <property type="match status" value="1"/>
</dbReference>
<gene>
    <name evidence="7" type="primary">resA</name>
    <name evidence="7" type="ORF">GCM10008986_02570</name>
</gene>
<keyword evidence="4" id="KW-1015">Disulfide bond</keyword>
<comment type="caution">
    <text evidence="7">The sequence shown here is derived from an EMBL/GenBank/DDBJ whole genome shotgun (WGS) entry which is preliminary data.</text>
</comment>
<evidence type="ECO:0000256" key="5">
    <source>
        <dbReference type="ARBA" id="ARBA00023284"/>
    </source>
</evidence>
<sequence>MSNKKKKRFIFRSIVLAILLGAVVFALVSNFMKDKEAVADGDQAPPFELEQVNGEGAIHLSEDLKGKGVMVNFWATYCDPCKEEMPYMQKLYPEYKEKGVEIVAVSLDATKLRIRNWIDKNHLTFPIVHDKNGTVMEAYGVFDLPASFFINPDGTVERQVLGALTLDRLEGYLNEIVPESEK</sequence>
<keyword evidence="3" id="KW-0812">Transmembrane</keyword>
<keyword evidence="8" id="KW-1185">Reference proteome</keyword>
<keyword evidence="3" id="KW-0735">Signal-anchor</keyword>
<keyword evidence="5" id="KW-0676">Redox-active center</keyword>
<dbReference type="InterPro" id="IPR036249">
    <property type="entry name" value="Thioredoxin-like_sf"/>
</dbReference>
<evidence type="ECO:0000256" key="4">
    <source>
        <dbReference type="ARBA" id="ARBA00023157"/>
    </source>
</evidence>
<evidence type="ECO:0000259" key="6">
    <source>
        <dbReference type="PROSITE" id="PS51352"/>
    </source>
</evidence>
<feature type="domain" description="Thioredoxin" evidence="6">
    <location>
        <begin position="38"/>
        <end position="178"/>
    </location>
</feature>
<dbReference type="EMBL" id="BAAADO010000001">
    <property type="protein sequence ID" value="GAA0481387.1"/>
    <property type="molecule type" value="Genomic_DNA"/>
</dbReference>
<dbReference type="PROSITE" id="PS51352">
    <property type="entry name" value="THIOREDOXIN_2"/>
    <property type="match status" value="1"/>
</dbReference>
<dbReference type="InterPro" id="IPR000866">
    <property type="entry name" value="AhpC/TSA"/>
</dbReference>
<dbReference type="NCBIfam" id="NF002854">
    <property type="entry name" value="PRK03147.1"/>
    <property type="match status" value="1"/>
</dbReference>
<protein>
    <submittedName>
        <fullName evidence="7">Thiol-disulfide oxidoreductase ResA</fullName>
    </submittedName>
</protein>
<dbReference type="SUPFAM" id="SSF52833">
    <property type="entry name" value="Thioredoxin-like"/>
    <property type="match status" value="1"/>
</dbReference>
<accession>A0ABN1APM8</accession>
<dbReference type="InterPro" id="IPR050553">
    <property type="entry name" value="Thioredoxin_ResA/DsbE_sf"/>
</dbReference>
<comment type="subcellular location">
    <subcellularLocation>
        <location evidence="1">Cell envelope</location>
    </subcellularLocation>
</comment>
<proteinExistence type="predicted"/>
<evidence type="ECO:0000256" key="2">
    <source>
        <dbReference type="ARBA" id="ARBA00022748"/>
    </source>
</evidence>
<dbReference type="RefSeq" id="WP_343836677.1">
    <property type="nucleotide sequence ID" value="NZ_BAAADO010000001.1"/>
</dbReference>
<dbReference type="Proteomes" id="UP001500880">
    <property type="component" value="Unassembled WGS sequence"/>
</dbReference>
<evidence type="ECO:0000256" key="1">
    <source>
        <dbReference type="ARBA" id="ARBA00004196"/>
    </source>
</evidence>
<reference evidence="7 8" key="1">
    <citation type="journal article" date="2019" name="Int. J. Syst. Evol. Microbiol.">
        <title>The Global Catalogue of Microorganisms (GCM) 10K type strain sequencing project: providing services to taxonomists for standard genome sequencing and annotation.</title>
        <authorList>
            <consortium name="The Broad Institute Genomics Platform"/>
            <consortium name="The Broad Institute Genome Sequencing Center for Infectious Disease"/>
            <person name="Wu L."/>
            <person name="Ma J."/>
        </authorList>
    </citation>
    <scope>NUCLEOTIDE SEQUENCE [LARGE SCALE GENOMIC DNA]</scope>
    <source>
        <strain evidence="7 8">JCM 12389</strain>
    </source>
</reference>